<accession>A0AA88I398</accession>
<evidence type="ECO:0000256" key="1">
    <source>
        <dbReference type="ARBA" id="ARBA00004141"/>
    </source>
</evidence>
<keyword evidence="4" id="KW-0716">Sensory transduction</keyword>
<evidence type="ECO:0000256" key="13">
    <source>
        <dbReference type="ARBA" id="ARBA00023305"/>
    </source>
</evidence>
<dbReference type="PROSITE" id="PS50262">
    <property type="entry name" value="G_PROTEIN_RECEP_F1_2"/>
    <property type="match status" value="1"/>
</dbReference>
<keyword evidence="7 15" id="KW-1133">Transmembrane helix</keyword>
<evidence type="ECO:0000256" key="6">
    <source>
        <dbReference type="ARBA" id="ARBA00022925"/>
    </source>
</evidence>
<evidence type="ECO:0000256" key="7">
    <source>
        <dbReference type="ARBA" id="ARBA00022989"/>
    </source>
</evidence>
<keyword evidence="13" id="KW-0844">Vision</keyword>
<dbReference type="Pfam" id="PF00001">
    <property type="entry name" value="7tm_1"/>
    <property type="match status" value="1"/>
</dbReference>
<feature type="transmembrane region" description="Helical" evidence="15">
    <location>
        <begin position="60"/>
        <end position="86"/>
    </location>
</feature>
<dbReference type="EMBL" id="JAVRJZ010000007">
    <property type="protein sequence ID" value="KAK2720348.1"/>
    <property type="molecule type" value="Genomic_DNA"/>
</dbReference>
<keyword evidence="3" id="KW-0600">Photoreceptor protein</keyword>
<evidence type="ECO:0000256" key="4">
    <source>
        <dbReference type="ARBA" id="ARBA00022606"/>
    </source>
</evidence>
<feature type="transmembrane region" description="Helical" evidence="15">
    <location>
        <begin position="196"/>
        <end position="216"/>
    </location>
</feature>
<keyword evidence="9" id="KW-0297">G-protein coupled receptor</keyword>
<keyword evidence="6" id="KW-0681">Retinal protein</keyword>
<feature type="region of interest" description="Disordered" evidence="14">
    <location>
        <begin position="250"/>
        <end position="290"/>
    </location>
</feature>
<dbReference type="GO" id="GO:0007601">
    <property type="term" value="P:visual perception"/>
    <property type="evidence" value="ECO:0007669"/>
    <property type="project" value="UniProtKB-KW"/>
</dbReference>
<keyword evidence="10 15" id="KW-0472">Membrane</keyword>
<gene>
    <name evidence="17" type="ORF">QYM36_004286</name>
</gene>
<keyword evidence="18" id="KW-1185">Reference proteome</keyword>
<dbReference type="Gene3D" id="1.20.1070.10">
    <property type="entry name" value="Rhodopsin 7-helix transmembrane proteins"/>
    <property type="match status" value="1"/>
</dbReference>
<proteinExistence type="inferred from homology"/>
<comment type="subcellular location">
    <subcellularLocation>
        <location evidence="1">Membrane</location>
        <topology evidence="1">Multi-pass membrane protein</topology>
    </subcellularLocation>
</comment>
<evidence type="ECO:0000256" key="11">
    <source>
        <dbReference type="ARBA" id="ARBA00023170"/>
    </source>
</evidence>
<evidence type="ECO:0000256" key="15">
    <source>
        <dbReference type="SAM" id="Phobius"/>
    </source>
</evidence>
<protein>
    <recommendedName>
        <fullName evidence="16">G-protein coupled receptors family 1 profile domain-containing protein</fullName>
    </recommendedName>
</protein>
<dbReference type="AlphaFoldDB" id="A0AA88I398"/>
<keyword evidence="12" id="KW-0807">Transducer</keyword>
<comment type="similarity">
    <text evidence="2">Belongs to the G-protein coupled receptor 1 family.</text>
</comment>
<organism evidence="17 18">
    <name type="scientific">Artemia franciscana</name>
    <name type="common">Brine shrimp</name>
    <name type="synonym">Artemia sanfranciscana</name>
    <dbReference type="NCBI Taxonomy" id="6661"/>
    <lineage>
        <taxon>Eukaryota</taxon>
        <taxon>Metazoa</taxon>
        <taxon>Ecdysozoa</taxon>
        <taxon>Arthropoda</taxon>
        <taxon>Crustacea</taxon>
        <taxon>Branchiopoda</taxon>
        <taxon>Anostraca</taxon>
        <taxon>Artemiidae</taxon>
        <taxon>Artemia</taxon>
    </lineage>
</organism>
<evidence type="ECO:0000256" key="9">
    <source>
        <dbReference type="ARBA" id="ARBA00023040"/>
    </source>
</evidence>
<feature type="compositionally biased region" description="Basic and acidic residues" evidence="14">
    <location>
        <begin position="263"/>
        <end position="275"/>
    </location>
</feature>
<dbReference type="GO" id="GO:0016020">
    <property type="term" value="C:membrane"/>
    <property type="evidence" value="ECO:0007669"/>
    <property type="project" value="UniProtKB-SubCell"/>
</dbReference>
<sequence>MGADRMHNINHFAGCQIYGFVGGLTGTTSIMSMAILAGNRYRVISKPFDPDRKSTKIQSMVQILFIWLYALCFASLPLFGISRYVPEGYLTSCSFEYLSDNVKDRIFILIFFIGAWCVPFSLISFSYINIISVIRRSDFKVSENVDDNIYRKKTEMKITKTIFILIGLWMIAWTPYAIVALLGISGNKEYVTPFSSMLPGVFCKLSACANPFLYALSHPGMKKEIINIISNFCLNSSAEAIHLDFIKGKTNDSSSESNSPSPSKEKADLTQDRINKNANEIHPIKNSRIS</sequence>
<reference evidence="17" key="1">
    <citation type="submission" date="2023-07" db="EMBL/GenBank/DDBJ databases">
        <title>Chromosome-level genome assembly of Artemia franciscana.</title>
        <authorList>
            <person name="Jo E."/>
        </authorList>
    </citation>
    <scope>NUCLEOTIDE SEQUENCE</scope>
    <source>
        <tissue evidence="17">Whole body</tissue>
    </source>
</reference>
<keyword evidence="5 15" id="KW-0812">Transmembrane</keyword>
<evidence type="ECO:0000256" key="14">
    <source>
        <dbReference type="SAM" id="MobiDB-lite"/>
    </source>
</evidence>
<dbReference type="PROSITE" id="PS00238">
    <property type="entry name" value="OPSIN"/>
    <property type="match status" value="1"/>
</dbReference>
<feature type="transmembrane region" description="Helical" evidence="15">
    <location>
        <begin position="17"/>
        <end position="39"/>
    </location>
</feature>
<keyword evidence="8" id="KW-0157">Chromophore</keyword>
<dbReference type="GO" id="GO:0009881">
    <property type="term" value="F:photoreceptor activity"/>
    <property type="evidence" value="ECO:0007669"/>
    <property type="project" value="UniProtKB-KW"/>
</dbReference>
<evidence type="ECO:0000259" key="16">
    <source>
        <dbReference type="PROSITE" id="PS50262"/>
    </source>
</evidence>
<dbReference type="InterPro" id="IPR050125">
    <property type="entry name" value="GPCR_opsins"/>
</dbReference>
<evidence type="ECO:0000313" key="18">
    <source>
        <dbReference type="Proteomes" id="UP001187531"/>
    </source>
</evidence>
<dbReference type="GO" id="GO:0004930">
    <property type="term" value="F:G protein-coupled receptor activity"/>
    <property type="evidence" value="ECO:0007669"/>
    <property type="project" value="UniProtKB-KW"/>
</dbReference>
<dbReference type="GO" id="GO:0007602">
    <property type="term" value="P:phototransduction"/>
    <property type="evidence" value="ECO:0007669"/>
    <property type="project" value="UniProtKB-KW"/>
</dbReference>
<dbReference type="PRINTS" id="PR00237">
    <property type="entry name" value="GPCRRHODOPSN"/>
</dbReference>
<evidence type="ECO:0000256" key="5">
    <source>
        <dbReference type="ARBA" id="ARBA00022692"/>
    </source>
</evidence>
<feature type="domain" description="G-protein coupled receptors family 1 profile" evidence="16">
    <location>
        <begin position="1"/>
        <end position="214"/>
    </location>
</feature>
<keyword evidence="11" id="KW-0675">Receptor</keyword>
<evidence type="ECO:0000256" key="8">
    <source>
        <dbReference type="ARBA" id="ARBA00022991"/>
    </source>
</evidence>
<name>A0AA88I398_ARTSF</name>
<feature type="transmembrane region" description="Helical" evidence="15">
    <location>
        <begin position="106"/>
        <end position="130"/>
    </location>
</feature>
<evidence type="ECO:0000313" key="17">
    <source>
        <dbReference type="EMBL" id="KAK2720348.1"/>
    </source>
</evidence>
<evidence type="ECO:0000256" key="2">
    <source>
        <dbReference type="ARBA" id="ARBA00010663"/>
    </source>
</evidence>
<dbReference type="InterPro" id="IPR017452">
    <property type="entry name" value="GPCR_Rhodpsn_7TM"/>
</dbReference>
<dbReference type="PANTHER" id="PTHR24240">
    <property type="entry name" value="OPSIN"/>
    <property type="match status" value="1"/>
</dbReference>
<feature type="compositionally biased region" description="Low complexity" evidence="14">
    <location>
        <begin position="253"/>
        <end position="262"/>
    </location>
</feature>
<dbReference type="InterPro" id="IPR000276">
    <property type="entry name" value="GPCR_Rhodpsn"/>
</dbReference>
<comment type="caution">
    <text evidence="17">The sequence shown here is derived from an EMBL/GenBank/DDBJ whole genome shotgun (WGS) entry which is preliminary data.</text>
</comment>
<evidence type="ECO:0000256" key="3">
    <source>
        <dbReference type="ARBA" id="ARBA00022543"/>
    </source>
</evidence>
<dbReference type="InterPro" id="IPR027430">
    <property type="entry name" value="Retinal_BS"/>
</dbReference>
<feature type="transmembrane region" description="Helical" evidence="15">
    <location>
        <begin position="161"/>
        <end position="184"/>
    </location>
</feature>
<evidence type="ECO:0000256" key="10">
    <source>
        <dbReference type="ARBA" id="ARBA00023136"/>
    </source>
</evidence>
<dbReference type="SUPFAM" id="SSF81321">
    <property type="entry name" value="Family A G protein-coupled receptor-like"/>
    <property type="match status" value="1"/>
</dbReference>
<evidence type="ECO:0000256" key="12">
    <source>
        <dbReference type="ARBA" id="ARBA00023224"/>
    </source>
</evidence>
<dbReference type="Proteomes" id="UP001187531">
    <property type="component" value="Unassembled WGS sequence"/>
</dbReference>